<organism evidence="3 4">
    <name type="scientific">Diversispora eburnea</name>
    <dbReference type="NCBI Taxonomy" id="1213867"/>
    <lineage>
        <taxon>Eukaryota</taxon>
        <taxon>Fungi</taxon>
        <taxon>Fungi incertae sedis</taxon>
        <taxon>Mucoromycota</taxon>
        <taxon>Glomeromycotina</taxon>
        <taxon>Glomeromycetes</taxon>
        <taxon>Diversisporales</taxon>
        <taxon>Diversisporaceae</taxon>
        <taxon>Diversispora</taxon>
    </lineage>
</organism>
<keyword evidence="4" id="KW-1185">Reference proteome</keyword>
<keyword evidence="1" id="KW-0539">Nucleus</keyword>
<evidence type="ECO:0000313" key="4">
    <source>
        <dbReference type="Proteomes" id="UP000789706"/>
    </source>
</evidence>
<dbReference type="Proteomes" id="UP000789706">
    <property type="component" value="Unassembled WGS sequence"/>
</dbReference>
<evidence type="ECO:0000259" key="2">
    <source>
        <dbReference type="PROSITE" id="PS50118"/>
    </source>
</evidence>
<feature type="domain" description="HMG box" evidence="2">
    <location>
        <begin position="74"/>
        <end position="145"/>
    </location>
</feature>
<proteinExistence type="predicted"/>
<accession>A0A9N9FDE1</accession>
<reference evidence="3" key="1">
    <citation type="submission" date="2021-06" db="EMBL/GenBank/DDBJ databases">
        <authorList>
            <person name="Kallberg Y."/>
            <person name="Tangrot J."/>
            <person name="Rosling A."/>
        </authorList>
    </citation>
    <scope>NUCLEOTIDE SEQUENCE</scope>
    <source>
        <strain evidence="3">AZ414A</strain>
    </source>
</reference>
<dbReference type="OrthoDB" id="6247875at2759"/>
<dbReference type="InterPro" id="IPR009071">
    <property type="entry name" value="HMG_box_dom"/>
</dbReference>
<dbReference type="GO" id="GO:0003677">
    <property type="term" value="F:DNA binding"/>
    <property type="evidence" value="ECO:0007669"/>
    <property type="project" value="UniProtKB-UniRule"/>
</dbReference>
<comment type="caution">
    <text evidence="3">The sequence shown here is derived from an EMBL/GenBank/DDBJ whole genome shotgun (WGS) entry which is preliminary data.</text>
</comment>
<keyword evidence="1" id="KW-0238">DNA-binding</keyword>
<name>A0A9N9FDE1_9GLOM</name>
<feature type="DNA-binding region" description="HMG box" evidence="1">
    <location>
        <begin position="74"/>
        <end position="145"/>
    </location>
</feature>
<dbReference type="SUPFAM" id="SSF47095">
    <property type="entry name" value="HMG-box"/>
    <property type="match status" value="1"/>
</dbReference>
<dbReference type="InterPro" id="IPR036910">
    <property type="entry name" value="HMG_box_dom_sf"/>
</dbReference>
<dbReference type="AlphaFoldDB" id="A0A9N9FDE1"/>
<evidence type="ECO:0000256" key="1">
    <source>
        <dbReference type="PROSITE-ProRule" id="PRU00267"/>
    </source>
</evidence>
<dbReference type="EMBL" id="CAJVPK010000556">
    <property type="protein sequence ID" value="CAG8525935.1"/>
    <property type="molecule type" value="Genomic_DNA"/>
</dbReference>
<gene>
    <name evidence="3" type="ORF">DEBURN_LOCUS5900</name>
</gene>
<dbReference type="PROSITE" id="PS50118">
    <property type="entry name" value="HMG_BOX_2"/>
    <property type="match status" value="1"/>
</dbReference>
<dbReference type="Gene3D" id="1.10.30.10">
    <property type="entry name" value="High mobility group box domain"/>
    <property type="match status" value="1"/>
</dbReference>
<protein>
    <submittedName>
        <fullName evidence="3">8442_t:CDS:1</fullName>
    </submittedName>
</protein>
<evidence type="ECO:0000313" key="3">
    <source>
        <dbReference type="EMBL" id="CAG8525935.1"/>
    </source>
</evidence>
<dbReference type="GO" id="GO:0005634">
    <property type="term" value="C:nucleus"/>
    <property type="evidence" value="ECO:0007669"/>
    <property type="project" value="UniProtKB-UniRule"/>
</dbReference>
<sequence length="209" mass="24151">MTQKFPKNYIPPKQGHVLFIPDPNIEIYAPDTDTLESIITSTITQDERRQIDSTIFLPLYDLIMPTHKPRRKKAPRSQNSFVIFRKNFQAKITHEKGPEYSAQLKIISKHAKVIWHSLDIEKKSIYGKIANIANKVHKTIWPNYSYQPNRKDYQRTAINFPTSPSNSFNSNEAKLSEYNIPLKASSLKSVCNLLVLDMFMNVWLTLEAG</sequence>